<dbReference type="EMBL" id="BOMQ01000027">
    <property type="protein sequence ID" value="GIE48903.1"/>
    <property type="molecule type" value="Genomic_DNA"/>
</dbReference>
<evidence type="ECO:0000313" key="2">
    <source>
        <dbReference type="Proteomes" id="UP000647172"/>
    </source>
</evidence>
<dbReference type="RefSeq" id="WP_203767959.1">
    <property type="nucleotide sequence ID" value="NZ_BAAAYJ010000023.1"/>
</dbReference>
<accession>A0A919MNX1</accession>
<organism evidence="1 2">
    <name type="scientific">Actinoplanes nipponensis</name>
    <dbReference type="NCBI Taxonomy" id="135950"/>
    <lineage>
        <taxon>Bacteria</taxon>
        <taxon>Bacillati</taxon>
        <taxon>Actinomycetota</taxon>
        <taxon>Actinomycetes</taxon>
        <taxon>Micromonosporales</taxon>
        <taxon>Micromonosporaceae</taxon>
        <taxon>Actinoplanes</taxon>
    </lineage>
</organism>
<dbReference type="AlphaFoldDB" id="A0A919MNX1"/>
<sequence length="52" mass="5560">MSAEDIRRALRESRALLEVGYVPTPGGPTTEPTLLNKALRAATARGRRGGLL</sequence>
<gene>
    <name evidence="1" type="ORF">Ani05nite_24370</name>
</gene>
<dbReference type="Proteomes" id="UP000647172">
    <property type="component" value="Unassembled WGS sequence"/>
</dbReference>
<evidence type="ECO:0000313" key="1">
    <source>
        <dbReference type="EMBL" id="GIE48903.1"/>
    </source>
</evidence>
<reference evidence="1" key="1">
    <citation type="submission" date="2021-01" db="EMBL/GenBank/DDBJ databases">
        <title>Whole genome shotgun sequence of Actinoplanes nipponensis NBRC 14063.</title>
        <authorList>
            <person name="Komaki H."/>
            <person name="Tamura T."/>
        </authorList>
    </citation>
    <scope>NUCLEOTIDE SEQUENCE</scope>
    <source>
        <strain evidence="1">NBRC 14063</strain>
    </source>
</reference>
<name>A0A919MNX1_9ACTN</name>
<keyword evidence="2" id="KW-1185">Reference proteome</keyword>
<protein>
    <submittedName>
        <fullName evidence="1">Uncharacterized protein</fullName>
    </submittedName>
</protein>
<comment type="caution">
    <text evidence="1">The sequence shown here is derived from an EMBL/GenBank/DDBJ whole genome shotgun (WGS) entry which is preliminary data.</text>
</comment>
<proteinExistence type="predicted"/>